<protein>
    <recommendedName>
        <fullName evidence="3">Sulfotransferase family protein</fullName>
    </recommendedName>
</protein>
<gene>
    <name evidence="1" type="ORF">BMG00_01225</name>
</gene>
<evidence type="ECO:0000313" key="2">
    <source>
        <dbReference type="Proteomes" id="UP000242224"/>
    </source>
</evidence>
<dbReference type="Proteomes" id="UP000242224">
    <property type="component" value="Unassembled WGS sequence"/>
</dbReference>
<keyword evidence="2" id="KW-1185">Reference proteome</keyword>
<organism evidence="1 2">
    <name type="scientific">Thioclava marina</name>
    <dbReference type="NCBI Taxonomy" id="1915077"/>
    <lineage>
        <taxon>Bacteria</taxon>
        <taxon>Pseudomonadati</taxon>
        <taxon>Pseudomonadota</taxon>
        <taxon>Alphaproteobacteria</taxon>
        <taxon>Rhodobacterales</taxon>
        <taxon>Paracoccaceae</taxon>
        <taxon>Thioclava</taxon>
    </lineage>
</organism>
<sequence>MTDPAQSQTLPRQALPRVVAIGFNKCGTRSLAELFRAAGHRVIHHKIRDRWPVPRRIGKVMRDNLDAGRKVFDSAEDYTFYCDLIVNDGRSTWDGAGAFREILRDYPDTILLLNLRDREQWIASRLKHGHGEFAKREMAARGLSDLEALKDEWRAEWDRHLSDVRAFMVDKPAHYIEFNFDNDDPAELSAKLPAYHLDPESLRDIGRSRGKKMSPLKRAAKKLNAHLRPRFFR</sequence>
<evidence type="ECO:0008006" key="3">
    <source>
        <dbReference type="Google" id="ProtNLM"/>
    </source>
</evidence>
<dbReference type="Pfam" id="PF17784">
    <property type="entry name" value="Sulfotransfer_4"/>
    <property type="match status" value="1"/>
</dbReference>
<dbReference type="InterPro" id="IPR027417">
    <property type="entry name" value="P-loop_NTPase"/>
</dbReference>
<accession>A0ABX3MLS7</accession>
<dbReference type="RefSeq" id="WP_078573149.1">
    <property type="nucleotide sequence ID" value="NZ_MPZS01000001.1"/>
</dbReference>
<comment type="caution">
    <text evidence="1">The sequence shown here is derived from an EMBL/GenBank/DDBJ whole genome shotgun (WGS) entry which is preliminary data.</text>
</comment>
<dbReference type="SUPFAM" id="SSF52540">
    <property type="entry name" value="P-loop containing nucleoside triphosphate hydrolases"/>
    <property type="match status" value="1"/>
</dbReference>
<proteinExistence type="predicted"/>
<name>A0ABX3MLS7_9RHOB</name>
<evidence type="ECO:0000313" key="1">
    <source>
        <dbReference type="EMBL" id="OOY12507.1"/>
    </source>
</evidence>
<dbReference type="InterPro" id="IPR040632">
    <property type="entry name" value="Sulfotransfer_4"/>
</dbReference>
<dbReference type="PANTHER" id="PTHR36978:SF4">
    <property type="entry name" value="P-LOOP CONTAINING NUCLEOSIDE TRIPHOSPHATE HYDROLASE PROTEIN"/>
    <property type="match status" value="1"/>
</dbReference>
<dbReference type="PANTHER" id="PTHR36978">
    <property type="entry name" value="P-LOOP CONTAINING NUCLEOTIDE TRIPHOSPHATE HYDROLASE"/>
    <property type="match status" value="1"/>
</dbReference>
<dbReference type="Gene3D" id="3.40.50.300">
    <property type="entry name" value="P-loop containing nucleotide triphosphate hydrolases"/>
    <property type="match status" value="1"/>
</dbReference>
<dbReference type="EMBL" id="MPZS01000001">
    <property type="protein sequence ID" value="OOY12507.1"/>
    <property type="molecule type" value="Genomic_DNA"/>
</dbReference>
<reference evidence="1 2" key="1">
    <citation type="submission" date="2016-11" db="EMBL/GenBank/DDBJ databases">
        <title>A multilocus sequence analysis scheme for characterization of bacteria in the genus Thioclava.</title>
        <authorList>
            <person name="Liu Y."/>
            <person name="Shao Z."/>
        </authorList>
    </citation>
    <scope>NUCLEOTIDE SEQUENCE [LARGE SCALE GENOMIC DNA]</scope>
    <source>
        <strain evidence="1 2">11.10-0-13</strain>
    </source>
</reference>